<dbReference type="PANTHER" id="PTHR35394:SF5">
    <property type="entry name" value="DUF3176 DOMAIN-CONTAINING PROTEIN"/>
    <property type="match status" value="1"/>
</dbReference>
<protein>
    <submittedName>
        <fullName evidence="2">Uncharacterized protein</fullName>
    </submittedName>
</protein>
<dbReference type="InterPro" id="IPR021514">
    <property type="entry name" value="DUF3176"/>
</dbReference>
<organism evidence="2 3">
    <name type="scientific">Colletotrichum plurivorum</name>
    <dbReference type="NCBI Taxonomy" id="2175906"/>
    <lineage>
        <taxon>Eukaryota</taxon>
        <taxon>Fungi</taxon>
        <taxon>Dikarya</taxon>
        <taxon>Ascomycota</taxon>
        <taxon>Pezizomycotina</taxon>
        <taxon>Sordariomycetes</taxon>
        <taxon>Hypocreomycetidae</taxon>
        <taxon>Glomerellales</taxon>
        <taxon>Glomerellaceae</taxon>
        <taxon>Colletotrichum</taxon>
        <taxon>Colletotrichum orchidearum species complex</taxon>
    </lineage>
</organism>
<keyword evidence="1" id="KW-0472">Membrane</keyword>
<dbReference type="Proteomes" id="UP000654918">
    <property type="component" value="Unassembled WGS sequence"/>
</dbReference>
<keyword evidence="3" id="KW-1185">Reference proteome</keyword>
<keyword evidence="1" id="KW-0812">Transmembrane</keyword>
<feature type="transmembrane region" description="Helical" evidence="1">
    <location>
        <begin position="97"/>
        <end position="117"/>
    </location>
</feature>
<evidence type="ECO:0000313" key="2">
    <source>
        <dbReference type="EMBL" id="KAF6836444.1"/>
    </source>
</evidence>
<evidence type="ECO:0000313" key="3">
    <source>
        <dbReference type="Proteomes" id="UP000654918"/>
    </source>
</evidence>
<sequence>MRDRQEFEPIPSENDQAYKSECSDMPMSRVRQVSEFSKESSETLRPKSSKPFWKIWWLEMVCILVSLVAFVAIVLVLDHFDNKALPNWPFKATLNTFIALLTTVAKGAFMFPVSMAISQTKWTWFLQDRPLYDFHAIDQASRGFWGSLVLMSRVHLRHFVVLGALLMVVNVVTTPLTQLAISYPARDEVAAGEDASTRVISAIDLDPGPLGILVRRALQIGSVPETGNFLAPIPPHRGLSASCATGNCTFDPYQSLGVCVKTANITSQLQVRELDAARPEDFELFGDTDPSEGKAWATSLPGGIEMGHRSPMAFMTYTLNGSDTYGFVDEPGLVGSRVISVVLLHTTPLFDNVTWYDPDRMWPLAEIFEYFDGFRHEATEFLFHVCVQSFETRVHMGVEETVVTESLGQPVEQDAGFFLNLTCNSLLDDGTWCNYNPDEWNKTLRLEAPSSADLTAGSNSSTTNDGNVFITTYGAMETIARQMNGALGGWAEARFSPEEYDRMSAAVRLYGTRQYFHQALFAEVLFDMTSMVNLTRRAASLHNIYANVATAISSMLRNYEHQADSPAAFNVTGHAWKEVSYVHVSWEWITFLAVELALAVLFLAVTMITQSRARRGANRDFVHADSKDSALAGLVVLGHKGRDVMGDGLRPVSELESSSKRLRVRLEGNELAPVN</sequence>
<proteinExistence type="predicted"/>
<keyword evidence="1" id="KW-1133">Transmembrane helix</keyword>
<accession>A0A8H6KRN2</accession>
<name>A0A8H6KRN2_9PEZI</name>
<feature type="transmembrane region" description="Helical" evidence="1">
    <location>
        <begin position="159"/>
        <end position="181"/>
    </location>
</feature>
<feature type="transmembrane region" description="Helical" evidence="1">
    <location>
        <begin position="55"/>
        <end position="77"/>
    </location>
</feature>
<reference evidence="2" key="1">
    <citation type="journal article" date="2020" name="Phytopathology">
        <title>Genome Sequence Resources of Colletotrichum truncatum, C. plurivorum, C. musicola, and C. sojae: Four Species Pathogenic to Soybean (Glycine max).</title>
        <authorList>
            <person name="Rogerio F."/>
            <person name="Boufleur T.R."/>
            <person name="Ciampi-Guillardi M."/>
            <person name="Sukno S.A."/>
            <person name="Thon M.R."/>
            <person name="Massola Junior N.S."/>
            <person name="Baroncelli R."/>
        </authorList>
    </citation>
    <scope>NUCLEOTIDE SEQUENCE</scope>
    <source>
        <strain evidence="2">LFN00145</strain>
    </source>
</reference>
<comment type="caution">
    <text evidence="2">The sequence shown here is derived from an EMBL/GenBank/DDBJ whole genome shotgun (WGS) entry which is preliminary data.</text>
</comment>
<dbReference type="EMBL" id="WIGO01000032">
    <property type="protein sequence ID" value="KAF6836444.1"/>
    <property type="molecule type" value="Genomic_DNA"/>
</dbReference>
<dbReference type="AlphaFoldDB" id="A0A8H6KRN2"/>
<dbReference type="PANTHER" id="PTHR35394">
    <property type="entry name" value="DUF3176 DOMAIN-CONTAINING PROTEIN"/>
    <property type="match status" value="1"/>
</dbReference>
<gene>
    <name evidence="2" type="ORF">CPLU01_03728</name>
</gene>
<feature type="transmembrane region" description="Helical" evidence="1">
    <location>
        <begin position="588"/>
        <end position="609"/>
    </location>
</feature>
<dbReference type="Pfam" id="PF11374">
    <property type="entry name" value="DUF3176"/>
    <property type="match status" value="1"/>
</dbReference>
<evidence type="ECO:0000256" key="1">
    <source>
        <dbReference type="SAM" id="Phobius"/>
    </source>
</evidence>